<comment type="caution">
    <text evidence="2">The sequence shown here is derived from an EMBL/GenBank/DDBJ whole genome shotgun (WGS) entry which is preliminary data.</text>
</comment>
<organism evidence="2 3">
    <name type="scientific">Streptomyces daqingensis</name>
    <dbReference type="NCBI Taxonomy" id="1472640"/>
    <lineage>
        <taxon>Bacteria</taxon>
        <taxon>Bacillati</taxon>
        <taxon>Actinomycetota</taxon>
        <taxon>Actinomycetes</taxon>
        <taxon>Kitasatosporales</taxon>
        <taxon>Streptomycetaceae</taxon>
        <taxon>Streptomyces</taxon>
    </lineage>
</organism>
<keyword evidence="1" id="KW-1133">Transmembrane helix</keyword>
<dbReference type="Proteomes" id="UP000631535">
    <property type="component" value="Unassembled WGS sequence"/>
</dbReference>
<evidence type="ECO:0000256" key="1">
    <source>
        <dbReference type="SAM" id="Phobius"/>
    </source>
</evidence>
<keyword evidence="1" id="KW-0472">Membrane</keyword>
<sequence length="112" mass="11898">MNRHRFEPARLLLGLLLIAGAAMFGLDAVGEWEAPLWARLAAMPVALTLAAFTAWTTFAVRRHLRRKRARSPLELGEEPADGRALGAMPVDDLRAGYARSADGEGSGGGGTG</sequence>
<dbReference type="RefSeq" id="WP_189038255.1">
    <property type="nucleotide sequence ID" value="NZ_BMMP01000011.1"/>
</dbReference>
<proteinExistence type="predicted"/>
<evidence type="ECO:0000313" key="3">
    <source>
        <dbReference type="Proteomes" id="UP000631535"/>
    </source>
</evidence>
<dbReference type="EMBL" id="BMMP01000011">
    <property type="protein sequence ID" value="GGO52531.1"/>
    <property type="molecule type" value="Genomic_DNA"/>
</dbReference>
<feature type="transmembrane region" description="Helical" evidence="1">
    <location>
        <begin position="40"/>
        <end position="60"/>
    </location>
</feature>
<keyword evidence="1" id="KW-0812">Transmembrane</keyword>
<name>A0ABQ2MIU2_9ACTN</name>
<protein>
    <submittedName>
        <fullName evidence="2">Uncharacterized protein</fullName>
    </submittedName>
</protein>
<keyword evidence="3" id="KW-1185">Reference proteome</keyword>
<evidence type="ECO:0000313" key="2">
    <source>
        <dbReference type="EMBL" id="GGO52531.1"/>
    </source>
</evidence>
<gene>
    <name evidence="2" type="ORF">GCM10012287_37080</name>
</gene>
<accession>A0ABQ2MIU2</accession>
<reference evidence="3" key="1">
    <citation type="journal article" date="2019" name="Int. J. Syst. Evol. Microbiol.">
        <title>The Global Catalogue of Microorganisms (GCM) 10K type strain sequencing project: providing services to taxonomists for standard genome sequencing and annotation.</title>
        <authorList>
            <consortium name="The Broad Institute Genomics Platform"/>
            <consortium name="The Broad Institute Genome Sequencing Center for Infectious Disease"/>
            <person name="Wu L."/>
            <person name="Ma J."/>
        </authorList>
    </citation>
    <scope>NUCLEOTIDE SEQUENCE [LARGE SCALE GENOMIC DNA]</scope>
    <source>
        <strain evidence="3">CGMCC 4.7178</strain>
    </source>
</reference>